<evidence type="ECO:0000256" key="6">
    <source>
        <dbReference type="ARBA" id="ARBA00023004"/>
    </source>
</evidence>
<dbReference type="OrthoDB" id="255432at2"/>
<dbReference type="GO" id="GO:0016705">
    <property type="term" value="F:oxidoreductase activity, acting on paired donors, with incorporation or reduction of molecular oxygen"/>
    <property type="evidence" value="ECO:0007669"/>
    <property type="project" value="InterPro"/>
</dbReference>
<evidence type="ECO:0000313" key="9">
    <source>
        <dbReference type="EMBL" id="VEP18100.1"/>
    </source>
</evidence>
<evidence type="ECO:0000256" key="5">
    <source>
        <dbReference type="ARBA" id="ARBA00023002"/>
    </source>
</evidence>
<dbReference type="AlphaFoldDB" id="A0A563W376"/>
<dbReference type="PANTHER" id="PTHR30383">
    <property type="entry name" value="THIOESTERASE 1/PROTEASE 1/LYSOPHOSPHOLIPASE L1"/>
    <property type="match status" value="1"/>
</dbReference>
<dbReference type="GO" id="GO:0031418">
    <property type="term" value="F:L-ascorbic acid binding"/>
    <property type="evidence" value="ECO:0007669"/>
    <property type="project" value="UniProtKB-KW"/>
</dbReference>
<evidence type="ECO:0000259" key="8">
    <source>
        <dbReference type="PROSITE" id="PS51471"/>
    </source>
</evidence>
<feature type="compositionally biased region" description="Basic and acidic residues" evidence="7">
    <location>
        <begin position="373"/>
        <end position="389"/>
    </location>
</feature>
<sequence>MYSHIKNSQQLYSSVIETGDYVPNFSIINRERTLDIQVKAGQFNLLIFFHHSINRNEILSNLKHKCNYQNFFITDEDIGLKDKKLFVDKNVYNLFVDEPSVKYKIFLCDLNLKVIQQESGDRLDKLINKLPKIDEINNNSINPPILIVPNTVSIFLAEELINYLENHVRNAYQDNRNNKSRNHIIPSKKLIHTLDNKLSKSLLPEISKVFYSDITHRETYKIASYDGEKSGRFFKHRDTIAPFLHRRYALSLLLNDDYEGGGLCFPEYSNQIITAPKYSAIIFPGSLYHEVKNIHSGKRYALISFLFTDEEAYLKEGSENYRFTVKRNLYGIKTTQIRPEKYPKLPDNPVPKSDLAQGEVLRDRLFTSSQSGEADKDIANRQAKSRDSKSTLSPEKIDGNNSQETITKNKTNPIDQISNHPNIVDFLSLTEQALAQSLLDKAEQYLNSFDNSIKKNTHNEISDSLLNKRHVLAEKLIIARQNKKNFLILIAGDSLSQPVPWNLKKFDPELNPFMATKYFDTYPQILEDIISDRLFSKKVRVNNSLAQRGFGITSLTARLPEIFSYYDPDIIIIQVGVVDCWLRGNNLERQNVPLPQYRQKLSKILRYKDKACPNKPLILMGISPTNPKLYQRNTGMNQIIEDYNNSIQQIAQETGNTFFDTSALMDADNPHKLIHQDGINFSTSGHRMVAQALGDLIIQIIAKTEYFIDDYRV</sequence>
<dbReference type="PANTHER" id="PTHR30383:SF5">
    <property type="entry name" value="SGNH HYDROLASE-TYPE ESTERASE DOMAIN-CONTAINING PROTEIN"/>
    <property type="match status" value="1"/>
</dbReference>
<dbReference type="InterPro" id="IPR006620">
    <property type="entry name" value="Pro_4_hyd_alph"/>
</dbReference>
<organism evidence="9 10">
    <name type="scientific">Hyella patelloides LEGE 07179</name>
    <dbReference type="NCBI Taxonomy" id="945734"/>
    <lineage>
        <taxon>Bacteria</taxon>
        <taxon>Bacillati</taxon>
        <taxon>Cyanobacteriota</taxon>
        <taxon>Cyanophyceae</taxon>
        <taxon>Pleurocapsales</taxon>
        <taxon>Hyellaceae</taxon>
        <taxon>Hyella</taxon>
    </lineage>
</organism>
<keyword evidence="10" id="KW-1185">Reference proteome</keyword>
<dbReference type="Gene3D" id="2.60.120.620">
    <property type="entry name" value="q2cbj1_9rhob like domain"/>
    <property type="match status" value="1"/>
</dbReference>
<evidence type="ECO:0000256" key="1">
    <source>
        <dbReference type="ARBA" id="ARBA00001961"/>
    </source>
</evidence>
<dbReference type="InterPro" id="IPR005123">
    <property type="entry name" value="Oxoglu/Fe-dep_dioxygenase_dom"/>
</dbReference>
<dbReference type="Pfam" id="PF13472">
    <property type="entry name" value="Lipase_GDSL_2"/>
    <property type="match status" value="1"/>
</dbReference>
<accession>A0A563W376</accession>
<dbReference type="InterPro" id="IPR051532">
    <property type="entry name" value="Ester_Hydrolysis_Enzymes"/>
</dbReference>
<feature type="compositionally biased region" description="Polar residues" evidence="7">
    <location>
        <begin position="399"/>
        <end position="414"/>
    </location>
</feature>
<dbReference type="SMART" id="SM00702">
    <property type="entry name" value="P4Hc"/>
    <property type="match status" value="1"/>
</dbReference>
<proteinExistence type="predicted"/>
<keyword evidence="5" id="KW-0560">Oxidoreductase</keyword>
<keyword evidence="6" id="KW-0408">Iron</keyword>
<keyword evidence="2" id="KW-0479">Metal-binding</keyword>
<dbReference type="EMBL" id="CAACVJ010000656">
    <property type="protein sequence ID" value="VEP18100.1"/>
    <property type="molecule type" value="Genomic_DNA"/>
</dbReference>
<comment type="cofactor">
    <cofactor evidence="1">
        <name>L-ascorbate</name>
        <dbReference type="ChEBI" id="CHEBI:38290"/>
    </cofactor>
</comment>
<evidence type="ECO:0000256" key="2">
    <source>
        <dbReference type="ARBA" id="ARBA00022723"/>
    </source>
</evidence>
<dbReference type="RefSeq" id="WP_144867370.1">
    <property type="nucleotide sequence ID" value="NZ_LR213828.1"/>
</dbReference>
<dbReference type="PROSITE" id="PS51471">
    <property type="entry name" value="FE2OG_OXY"/>
    <property type="match status" value="1"/>
</dbReference>
<keyword evidence="3" id="KW-0847">Vitamin C</keyword>
<reference evidence="9 10" key="1">
    <citation type="submission" date="2019-01" db="EMBL/GenBank/DDBJ databases">
        <authorList>
            <person name="Brito A."/>
        </authorList>
    </citation>
    <scope>NUCLEOTIDE SEQUENCE [LARGE SCALE GENOMIC DNA]</scope>
    <source>
        <strain evidence="9">1</strain>
    </source>
</reference>
<protein>
    <submittedName>
        <fullName evidence="9">Iron-regulated protein (Modular protein)</fullName>
    </submittedName>
</protein>
<dbReference type="InterPro" id="IPR013830">
    <property type="entry name" value="SGNH_hydro"/>
</dbReference>
<keyword evidence="4" id="KW-0223">Dioxygenase</keyword>
<evidence type="ECO:0000256" key="4">
    <source>
        <dbReference type="ARBA" id="ARBA00022964"/>
    </source>
</evidence>
<feature type="domain" description="Fe2OG dioxygenase" evidence="8">
    <location>
        <begin position="216"/>
        <end position="308"/>
    </location>
</feature>
<evidence type="ECO:0000313" key="10">
    <source>
        <dbReference type="Proteomes" id="UP000320055"/>
    </source>
</evidence>
<evidence type="ECO:0000256" key="3">
    <source>
        <dbReference type="ARBA" id="ARBA00022896"/>
    </source>
</evidence>
<feature type="region of interest" description="Disordered" evidence="7">
    <location>
        <begin position="366"/>
        <end position="414"/>
    </location>
</feature>
<dbReference type="InterPro" id="IPR036514">
    <property type="entry name" value="SGNH_hydro_sf"/>
</dbReference>
<dbReference type="SUPFAM" id="SSF52266">
    <property type="entry name" value="SGNH hydrolase"/>
    <property type="match status" value="1"/>
</dbReference>
<evidence type="ECO:0000256" key="7">
    <source>
        <dbReference type="SAM" id="MobiDB-lite"/>
    </source>
</evidence>
<name>A0A563W376_9CYAN</name>
<dbReference type="GO" id="GO:0051213">
    <property type="term" value="F:dioxygenase activity"/>
    <property type="evidence" value="ECO:0007669"/>
    <property type="project" value="UniProtKB-KW"/>
</dbReference>
<gene>
    <name evidence="9" type="ORF">H1P_690020</name>
</gene>
<dbReference type="Proteomes" id="UP000320055">
    <property type="component" value="Unassembled WGS sequence"/>
</dbReference>
<dbReference type="GO" id="GO:0004622">
    <property type="term" value="F:phosphatidylcholine lysophospholipase activity"/>
    <property type="evidence" value="ECO:0007669"/>
    <property type="project" value="TreeGrafter"/>
</dbReference>
<dbReference type="Gene3D" id="3.40.50.1110">
    <property type="entry name" value="SGNH hydrolase"/>
    <property type="match status" value="1"/>
</dbReference>
<dbReference type="GO" id="GO:0005506">
    <property type="term" value="F:iron ion binding"/>
    <property type="evidence" value="ECO:0007669"/>
    <property type="project" value="InterPro"/>
</dbReference>